<comment type="caution">
    <text evidence="2">The sequence shown here is derived from an EMBL/GenBank/DDBJ whole genome shotgun (WGS) entry which is preliminary data.</text>
</comment>
<dbReference type="InterPro" id="IPR036691">
    <property type="entry name" value="Endo/exonu/phosph_ase_sf"/>
</dbReference>
<dbReference type="Gramene" id="GBG81265">
    <property type="protein sequence ID" value="GBG81265"/>
    <property type="gene ID" value="CBR_g31937"/>
</dbReference>
<evidence type="ECO:0000313" key="3">
    <source>
        <dbReference type="Proteomes" id="UP000265515"/>
    </source>
</evidence>
<accession>A0A388LG22</accession>
<dbReference type="AlphaFoldDB" id="A0A388LG22"/>
<dbReference type="Gene3D" id="3.60.10.10">
    <property type="entry name" value="Endonuclease/exonuclease/phosphatase"/>
    <property type="match status" value="1"/>
</dbReference>
<dbReference type="SUPFAM" id="SSF56219">
    <property type="entry name" value="DNase I-like"/>
    <property type="match status" value="1"/>
</dbReference>
<name>A0A388LG22_CHABU</name>
<evidence type="ECO:0008006" key="4">
    <source>
        <dbReference type="Google" id="ProtNLM"/>
    </source>
</evidence>
<feature type="region of interest" description="Disordered" evidence="1">
    <location>
        <begin position="21"/>
        <end position="94"/>
    </location>
</feature>
<evidence type="ECO:0000256" key="1">
    <source>
        <dbReference type="SAM" id="MobiDB-lite"/>
    </source>
</evidence>
<evidence type="ECO:0000313" key="2">
    <source>
        <dbReference type="EMBL" id="GBG81265.1"/>
    </source>
</evidence>
<dbReference type="EMBL" id="BFEA01000369">
    <property type="protein sequence ID" value="GBG81265.1"/>
    <property type="molecule type" value="Genomic_DNA"/>
</dbReference>
<dbReference type="Proteomes" id="UP000265515">
    <property type="component" value="Unassembled WGS sequence"/>
</dbReference>
<feature type="region of interest" description="Disordered" evidence="1">
    <location>
        <begin position="235"/>
        <end position="286"/>
    </location>
</feature>
<keyword evidence="3" id="KW-1185">Reference proteome</keyword>
<protein>
    <recommendedName>
        <fullName evidence="4">Endonuclease/exonuclease/phosphatase domain-containing protein</fullName>
    </recommendedName>
</protein>
<dbReference type="OrthoDB" id="9980069at2759"/>
<organism evidence="2 3">
    <name type="scientific">Chara braunii</name>
    <name type="common">Braun's stonewort</name>
    <dbReference type="NCBI Taxonomy" id="69332"/>
    <lineage>
        <taxon>Eukaryota</taxon>
        <taxon>Viridiplantae</taxon>
        <taxon>Streptophyta</taxon>
        <taxon>Charophyceae</taxon>
        <taxon>Charales</taxon>
        <taxon>Characeae</taxon>
        <taxon>Chara</taxon>
    </lineage>
</organism>
<sequence>MLVSKTKPCTSKCEHFALRGVTNSGGVGVPTRPPQRSAATDVQQGGEVPNEDVPAEGLGILPSAHEDRERPSNGETAVLQPVEGEGQRLGASGQQRVVVAGQRPSMNRQGENAFEDVVMQDAPQAPVVEIISEGQQRDPHPLQGILEQRQGVEVDRSLGVRRDDGNAPDGQSSLLVRQEGHEQQTGVVQEDILPGQRPVPRRLERVIEVSDEEGSNVIPPRSASCQEIRAPLRILTGEPSPTPDLPHGRVRLSSPDPQQHAQDEGQEEEPDPRTAGRNVDPREGKFSSERLHMKLLDGVLEEMLSKERLYLVPLVFMEEASVLQILTVSTSAGVHNARFPMIALTNMPTQQRALLAAQEWLAVAAEVAMVPGISAIRLLVPTSHGFSVGLYCFFIRAKYERLQGSALHAPSFGWRNLSLVLDFAEAEEHAVVIAMTAPLRILKDLDRHMPVAKLGMRGGGAIIFTRFFTRKIMDFFWDTMGRWAWVFIEEGGKKLLVVNVYAPVDVTERKWFWRNFTACLPETDAMLLIGDFNTVICPGRDSVVQGDPKPDAEALCALMEDMAMVDAFRRISPDDRCFTWFGTSPLLRSRLDMAWISSDLLPNLQSFDQHLVPISDHKFICVSLALHPRVLKRPPPPMSVPTWLLSDALNRELVQQHWECWLRSRPQHMPLLEHLQNGVRTLAVNMKKRAKISRQAHDQTGQYLRRMEALGEIPPAGSEDDWWAEWVLLYSEWAGWQARDAELWGLSSKTKWVGDAERMPKAFFAQMKNMSGSPLIVEMGHPFEPLKVRADNTPDILKYVELFYKDLYQEDERWSKEDMAVVPAKDVWDKCVTQVSPEERAILDAPITQEEVARAMTGMHKGEILGFMDDELLRKHLPRTFSLIKNESWGIEDDQIPS</sequence>
<gene>
    <name evidence="2" type="ORF">CBR_g31937</name>
</gene>
<proteinExistence type="predicted"/>
<reference evidence="2 3" key="1">
    <citation type="journal article" date="2018" name="Cell">
        <title>The Chara Genome: Secondary Complexity and Implications for Plant Terrestrialization.</title>
        <authorList>
            <person name="Nishiyama T."/>
            <person name="Sakayama H."/>
            <person name="Vries J.D."/>
            <person name="Buschmann H."/>
            <person name="Saint-Marcoux D."/>
            <person name="Ullrich K.K."/>
            <person name="Haas F.B."/>
            <person name="Vanderstraeten L."/>
            <person name="Becker D."/>
            <person name="Lang D."/>
            <person name="Vosolsobe S."/>
            <person name="Rombauts S."/>
            <person name="Wilhelmsson P.K.I."/>
            <person name="Janitza P."/>
            <person name="Kern R."/>
            <person name="Heyl A."/>
            <person name="Rumpler F."/>
            <person name="Villalobos L.I.A.C."/>
            <person name="Clay J.M."/>
            <person name="Skokan R."/>
            <person name="Toyoda A."/>
            <person name="Suzuki Y."/>
            <person name="Kagoshima H."/>
            <person name="Schijlen E."/>
            <person name="Tajeshwar N."/>
            <person name="Catarino B."/>
            <person name="Hetherington A.J."/>
            <person name="Saltykova A."/>
            <person name="Bonnot C."/>
            <person name="Breuninger H."/>
            <person name="Symeonidi A."/>
            <person name="Radhakrishnan G.V."/>
            <person name="Van Nieuwerburgh F."/>
            <person name="Deforce D."/>
            <person name="Chang C."/>
            <person name="Karol K.G."/>
            <person name="Hedrich R."/>
            <person name="Ulvskov P."/>
            <person name="Glockner G."/>
            <person name="Delwiche C.F."/>
            <person name="Petrasek J."/>
            <person name="Van de Peer Y."/>
            <person name="Friml J."/>
            <person name="Beilby M."/>
            <person name="Dolan L."/>
            <person name="Kohara Y."/>
            <person name="Sugano S."/>
            <person name="Fujiyama A."/>
            <person name="Delaux P.-M."/>
            <person name="Quint M."/>
            <person name="TheiBen G."/>
            <person name="Hagemann M."/>
            <person name="Harholt J."/>
            <person name="Dunand C."/>
            <person name="Zachgo S."/>
            <person name="Langdale J."/>
            <person name="Maumus F."/>
            <person name="Straeten D.V.D."/>
            <person name="Gould S.B."/>
            <person name="Rensing S.A."/>
        </authorList>
    </citation>
    <scope>NUCLEOTIDE SEQUENCE [LARGE SCALE GENOMIC DNA]</scope>
    <source>
        <strain evidence="2 3">S276</strain>
    </source>
</reference>
<feature type="compositionally biased region" description="Basic and acidic residues" evidence="1">
    <location>
        <begin position="271"/>
        <end position="286"/>
    </location>
</feature>
<feature type="region of interest" description="Disordered" evidence="1">
    <location>
        <begin position="156"/>
        <end position="196"/>
    </location>
</feature>
<feature type="compositionally biased region" description="Basic and acidic residues" evidence="1">
    <location>
        <begin position="156"/>
        <end position="165"/>
    </location>
</feature>